<sequence length="165" mass="19310">MNLELVRQCNELEKLLHKCQPSPNWDHSPLQKQVRDSQNHQGDTRHQYNRDLDNFLEGDGDFPPFRWAWPPQDREQGPPPQRGGTLHTRGRDIRHQRLPKEDLHDEDLDLYDQRQFAGIVEDLRMPLEERITELSRELPVMPLPDGSYPHCAKGNRPVTDIIDGV</sequence>
<feature type="compositionally biased region" description="Basic and acidic residues" evidence="1">
    <location>
        <begin position="33"/>
        <end position="46"/>
    </location>
</feature>
<proteinExistence type="predicted"/>
<dbReference type="EMBL" id="FUEG01000006">
    <property type="protein sequence ID" value="SJL05236.1"/>
    <property type="molecule type" value="Genomic_DNA"/>
</dbReference>
<feature type="region of interest" description="Disordered" evidence="1">
    <location>
        <begin position="58"/>
        <end position="100"/>
    </location>
</feature>
<feature type="compositionally biased region" description="Basic and acidic residues" evidence="1">
    <location>
        <begin position="89"/>
        <end position="100"/>
    </location>
</feature>
<reference evidence="3" key="1">
    <citation type="journal article" date="2017" name="Nat. Ecol. Evol.">
        <title>Genome expansion and lineage-specific genetic innovations in the forest pathogenic fungi Armillaria.</title>
        <authorList>
            <person name="Sipos G."/>
            <person name="Prasanna A.N."/>
            <person name="Walter M.C."/>
            <person name="O'Connor E."/>
            <person name="Balint B."/>
            <person name="Krizsan K."/>
            <person name="Kiss B."/>
            <person name="Hess J."/>
            <person name="Varga T."/>
            <person name="Slot J."/>
            <person name="Riley R."/>
            <person name="Boka B."/>
            <person name="Rigling D."/>
            <person name="Barry K."/>
            <person name="Lee J."/>
            <person name="Mihaltcheva S."/>
            <person name="LaButti K."/>
            <person name="Lipzen A."/>
            <person name="Waldron R."/>
            <person name="Moloney N.M."/>
            <person name="Sperisen C."/>
            <person name="Kredics L."/>
            <person name="Vagvoelgyi C."/>
            <person name="Patrignani A."/>
            <person name="Fitzpatrick D."/>
            <person name="Nagy I."/>
            <person name="Doyle S."/>
            <person name="Anderson J.B."/>
            <person name="Grigoriev I.V."/>
            <person name="Gueldener U."/>
            <person name="Muensterkoetter M."/>
            <person name="Nagy L.G."/>
        </authorList>
    </citation>
    <scope>NUCLEOTIDE SEQUENCE [LARGE SCALE GENOMIC DNA]</scope>
    <source>
        <strain evidence="3">C18/9</strain>
    </source>
</reference>
<accession>A0A284R947</accession>
<dbReference type="Proteomes" id="UP000219338">
    <property type="component" value="Unassembled WGS sequence"/>
</dbReference>
<keyword evidence="3" id="KW-1185">Reference proteome</keyword>
<protein>
    <submittedName>
        <fullName evidence="2">Uncharacterized protein</fullName>
    </submittedName>
</protein>
<evidence type="ECO:0000313" key="2">
    <source>
        <dbReference type="EMBL" id="SJL05236.1"/>
    </source>
</evidence>
<feature type="region of interest" description="Disordered" evidence="1">
    <location>
        <begin position="19"/>
        <end position="46"/>
    </location>
</feature>
<dbReference type="AlphaFoldDB" id="A0A284R947"/>
<name>A0A284R947_ARMOS</name>
<evidence type="ECO:0000256" key="1">
    <source>
        <dbReference type="SAM" id="MobiDB-lite"/>
    </source>
</evidence>
<organism evidence="2 3">
    <name type="scientific">Armillaria ostoyae</name>
    <name type="common">Armillaria root rot fungus</name>
    <dbReference type="NCBI Taxonomy" id="47428"/>
    <lineage>
        <taxon>Eukaryota</taxon>
        <taxon>Fungi</taxon>
        <taxon>Dikarya</taxon>
        <taxon>Basidiomycota</taxon>
        <taxon>Agaricomycotina</taxon>
        <taxon>Agaricomycetes</taxon>
        <taxon>Agaricomycetidae</taxon>
        <taxon>Agaricales</taxon>
        <taxon>Marasmiineae</taxon>
        <taxon>Physalacriaceae</taxon>
        <taxon>Armillaria</taxon>
    </lineage>
</organism>
<evidence type="ECO:0000313" key="3">
    <source>
        <dbReference type="Proteomes" id="UP000219338"/>
    </source>
</evidence>
<gene>
    <name evidence="2" type="ORF">ARMOST_08602</name>
</gene>